<gene>
    <name evidence="2" type="ORF">BT62DRAFT_917038</name>
</gene>
<name>A0A9P7W213_9AGAR</name>
<reference evidence="2" key="1">
    <citation type="submission" date="2020-11" db="EMBL/GenBank/DDBJ databases">
        <title>Adaptations for nitrogen fixation in a non-lichenized fungal sporocarp promotes dispersal by wood-feeding termites.</title>
        <authorList>
            <consortium name="DOE Joint Genome Institute"/>
            <person name="Koch R.A."/>
            <person name="Yoon G."/>
            <person name="Arayal U."/>
            <person name="Lail K."/>
            <person name="Amirebrahimi M."/>
            <person name="Labutti K."/>
            <person name="Lipzen A."/>
            <person name="Riley R."/>
            <person name="Barry K."/>
            <person name="Henrissat B."/>
            <person name="Grigoriev I.V."/>
            <person name="Herr J.R."/>
            <person name="Aime M.C."/>
        </authorList>
    </citation>
    <scope>NUCLEOTIDE SEQUENCE</scope>
    <source>
        <strain evidence="2">MCA 3950</strain>
    </source>
</reference>
<dbReference type="Proteomes" id="UP000812287">
    <property type="component" value="Unassembled WGS sequence"/>
</dbReference>
<dbReference type="RefSeq" id="XP_043044217.1">
    <property type="nucleotide sequence ID" value="XM_043184021.1"/>
</dbReference>
<dbReference type="GeneID" id="66106318"/>
<keyword evidence="3" id="KW-1185">Reference proteome</keyword>
<evidence type="ECO:0000313" key="3">
    <source>
        <dbReference type="Proteomes" id="UP000812287"/>
    </source>
</evidence>
<comment type="caution">
    <text evidence="2">The sequence shown here is derived from an EMBL/GenBank/DDBJ whole genome shotgun (WGS) entry which is preliminary data.</text>
</comment>
<dbReference type="EMBL" id="MU250526">
    <property type="protein sequence ID" value="KAG7450717.1"/>
    <property type="molecule type" value="Genomic_DNA"/>
</dbReference>
<evidence type="ECO:0000256" key="1">
    <source>
        <dbReference type="SAM" id="MobiDB-lite"/>
    </source>
</evidence>
<dbReference type="OrthoDB" id="2861089at2759"/>
<organism evidence="2 3">
    <name type="scientific">Guyanagaster necrorhizus</name>
    <dbReference type="NCBI Taxonomy" id="856835"/>
    <lineage>
        <taxon>Eukaryota</taxon>
        <taxon>Fungi</taxon>
        <taxon>Dikarya</taxon>
        <taxon>Basidiomycota</taxon>
        <taxon>Agaricomycotina</taxon>
        <taxon>Agaricomycetes</taxon>
        <taxon>Agaricomycetidae</taxon>
        <taxon>Agaricales</taxon>
        <taxon>Marasmiineae</taxon>
        <taxon>Physalacriaceae</taxon>
        <taxon>Guyanagaster</taxon>
    </lineage>
</organism>
<evidence type="ECO:0000313" key="2">
    <source>
        <dbReference type="EMBL" id="KAG7450717.1"/>
    </source>
</evidence>
<accession>A0A9P7W213</accession>
<feature type="region of interest" description="Disordered" evidence="1">
    <location>
        <begin position="218"/>
        <end position="238"/>
    </location>
</feature>
<sequence length="238" mass="27283">MYDNGEDGGGYRQGPKYWCNDLSSGIVMVYTCTLYSILEQKLRDGPYDLSVLPGEDIWVYAGHPEIEDDRESMTGATVDEDDQGLSIAAEEDDNSHAFLVFYWNDGYSCHGEFRQYGIIGGKKFPVPRAIFQELNVSASGQNVLWRRWSTWPTAVAPMMTHPVKMGLMRTRGQLDRAAKWVRRGKRSLIFPRNSQSPRLGKLEIHLCPKIFRNRNSTEEEAPNALKRWSNFKTRKPKK</sequence>
<protein>
    <submittedName>
        <fullName evidence="2">Uncharacterized protein</fullName>
    </submittedName>
</protein>
<dbReference type="AlphaFoldDB" id="A0A9P7W213"/>
<proteinExistence type="predicted"/>